<sequence length="165" mass="18039">MCVARPSLVIALSSIASVLLAAWASAAEGSDRPDKLAESYRLIGHYQLVSKLRVENSQAEAVVISPLRYRVYSDGMEIRVYVRSSDEDSYTAYNIYRADGIGVAKSSGELEMVAGVQAFNTEGKMLRQISVTRNSLTMVKTPPRSHRVIITRAKAIPVSDNTTGQ</sequence>
<keyword evidence="3" id="KW-1185">Reference proteome</keyword>
<dbReference type="RefSeq" id="WP_309489061.1">
    <property type="nucleotide sequence ID" value="NZ_JAENIG010000003.1"/>
</dbReference>
<dbReference type="AlphaFoldDB" id="A0AAE2SAU5"/>
<organism evidence="2 3">
    <name type="scientific">Oceaniferula flava</name>
    <dbReference type="NCBI Taxonomy" id="2800421"/>
    <lineage>
        <taxon>Bacteria</taxon>
        <taxon>Pseudomonadati</taxon>
        <taxon>Verrucomicrobiota</taxon>
        <taxon>Verrucomicrobiia</taxon>
        <taxon>Verrucomicrobiales</taxon>
        <taxon>Verrucomicrobiaceae</taxon>
        <taxon>Oceaniferula</taxon>
    </lineage>
</organism>
<keyword evidence="1" id="KW-0732">Signal</keyword>
<feature type="signal peptide" evidence="1">
    <location>
        <begin position="1"/>
        <end position="26"/>
    </location>
</feature>
<dbReference type="EMBL" id="JAENIG010000003">
    <property type="protein sequence ID" value="MBK1854453.1"/>
    <property type="molecule type" value="Genomic_DNA"/>
</dbReference>
<accession>A0AAE2SAU5</accession>
<feature type="chain" id="PRO_5042109904" description="Lipocalin-like domain-containing protein" evidence="1">
    <location>
        <begin position="27"/>
        <end position="165"/>
    </location>
</feature>
<protein>
    <recommendedName>
        <fullName evidence="4">Lipocalin-like domain-containing protein</fullName>
    </recommendedName>
</protein>
<comment type="caution">
    <text evidence="2">The sequence shown here is derived from an EMBL/GenBank/DDBJ whole genome shotgun (WGS) entry which is preliminary data.</text>
</comment>
<dbReference type="Proteomes" id="UP000634206">
    <property type="component" value="Unassembled WGS sequence"/>
</dbReference>
<gene>
    <name evidence="2" type="ORF">JIN83_05755</name>
</gene>
<evidence type="ECO:0008006" key="4">
    <source>
        <dbReference type="Google" id="ProtNLM"/>
    </source>
</evidence>
<name>A0AAE2SAU5_9BACT</name>
<reference evidence="2" key="1">
    <citation type="submission" date="2021-01" db="EMBL/GenBank/DDBJ databases">
        <title>Modified the classification status of verrucomicrobia.</title>
        <authorList>
            <person name="Feng X."/>
        </authorList>
    </citation>
    <scope>NUCLEOTIDE SEQUENCE</scope>
    <source>
        <strain evidence="2">5K15</strain>
    </source>
</reference>
<proteinExistence type="predicted"/>
<evidence type="ECO:0000256" key="1">
    <source>
        <dbReference type="SAM" id="SignalP"/>
    </source>
</evidence>
<evidence type="ECO:0000313" key="2">
    <source>
        <dbReference type="EMBL" id="MBK1854453.1"/>
    </source>
</evidence>
<evidence type="ECO:0000313" key="3">
    <source>
        <dbReference type="Proteomes" id="UP000634206"/>
    </source>
</evidence>